<protein>
    <submittedName>
        <fullName evidence="2">Alpha-L-fucosidase</fullName>
    </submittedName>
</protein>
<sequence length="265" mass="29887">MKINASISCYFLLLGFFLTSALPIRNRLAPDEPRAYWMKGKYGLMVHWLAPGPPPQKGVHVNDLNKATTKFDVDGFMADFDKTGADWLIFTIGQNTGFYASPNVVIDSLAGSGHTPRRDLVLDIAKAVKKRGKQFIAYLPCEVRANKAMHQGFGWNTQSGTDQAEFQKKYLKAIREWAIRFGPNLDGWWFDGCYTWDAFPNKYMKWEDWYAASRAGNKNAVITFNDGSFCSNSTKPIVASQDYLSGEVEVLIDGKIRLGRKAKME</sequence>
<name>A0A939GFK7_9BACT</name>
<dbReference type="Gene3D" id="3.20.20.80">
    <property type="entry name" value="Glycosidases"/>
    <property type="match status" value="1"/>
</dbReference>
<dbReference type="RefSeq" id="WP_207363151.1">
    <property type="nucleotide sequence ID" value="NZ_JAFMYV010000001.1"/>
</dbReference>
<dbReference type="InterPro" id="IPR017853">
    <property type="entry name" value="GH"/>
</dbReference>
<dbReference type="EMBL" id="JAFMYV010000001">
    <property type="protein sequence ID" value="MBO0935612.1"/>
    <property type="molecule type" value="Genomic_DNA"/>
</dbReference>
<accession>A0A939GFK7</accession>
<evidence type="ECO:0000313" key="3">
    <source>
        <dbReference type="Proteomes" id="UP000664034"/>
    </source>
</evidence>
<proteinExistence type="predicted"/>
<evidence type="ECO:0000259" key="1">
    <source>
        <dbReference type="Pfam" id="PF01120"/>
    </source>
</evidence>
<gene>
    <name evidence="2" type="ORF">J2I47_03530</name>
</gene>
<keyword evidence="3" id="KW-1185">Reference proteome</keyword>
<dbReference type="InterPro" id="IPR057739">
    <property type="entry name" value="Glyco_hydro_29_N"/>
</dbReference>
<reference evidence="2" key="1">
    <citation type="submission" date="2021-03" db="EMBL/GenBank/DDBJ databases">
        <title>Fibrella sp. HMF5335 genome sequencing and assembly.</title>
        <authorList>
            <person name="Kang H."/>
            <person name="Kim H."/>
            <person name="Bae S."/>
            <person name="Joh K."/>
        </authorList>
    </citation>
    <scope>NUCLEOTIDE SEQUENCE</scope>
    <source>
        <strain evidence="2">HMF5335</strain>
    </source>
</reference>
<organism evidence="2 3">
    <name type="scientific">Fibrella rubiginis</name>
    <dbReference type="NCBI Taxonomy" id="2817060"/>
    <lineage>
        <taxon>Bacteria</taxon>
        <taxon>Pseudomonadati</taxon>
        <taxon>Bacteroidota</taxon>
        <taxon>Cytophagia</taxon>
        <taxon>Cytophagales</taxon>
        <taxon>Spirosomataceae</taxon>
        <taxon>Fibrella</taxon>
    </lineage>
</organism>
<comment type="caution">
    <text evidence="2">The sequence shown here is derived from an EMBL/GenBank/DDBJ whole genome shotgun (WGS) entry which is preliminary data.</text>
</comment>
<dbReference type="SUPFAM" id="SSF51445">
    <property type="entry name" value="(Trans)glycosidases"/>
    <property type="match status" value="1"/>
</dbReference>
<feature type="domain" description="Glycoside hydrolase family 29 N-terminal" evidence="1">
    <location>
        <begin position="68"/>
        <end position="226"/>
    </location>
</feature>
<dbReference type="GO" id="GO:0004560">
    <property type="term" value="F:alpha-L-fucosidase activity"/>
    <property type="evidence" value="ECO:0007669"/>
    <property type="project" value="InterPro"/>
</dbReference>
<dbReference type="AlphaFoldDB" id="A0A939GFK7"/>
<dbReference type="GO" id="GO:0005975">
    <property type="term" value="P:carbohydrate metabolic process"/>
    <property type="evidence" value="ECO:0007669"/>
    <property type="project" value="InterPro"/>
</dbReference>
<evidence type="ECO:0000313" key="2">
    <source>
        <dbReference type="EMBL" id="MBO0935612.1"/>
    </source>
</evidence>
<dbReference type="Proteomes" id="UP000664034">
    <property type="component" value="Unassembled WGS sequence"/>
</dbReference>
<dbReference type="Pfam" id="PF01120">
    <property type="entry name" value="Alpha_L_fucos"/>
    <property type="match status" value="1"/>
</dbReference>